<name>A0A803MB33_CHEQI</name>
<proteinExistence type="predicted"/>
<dbReference type="OMA" id="APCISAN"/>
<dbReference type="Gramene" id="AUR62026300-RA">
    <property type="protein sequence ID" value="AUR62026300-RA:cds"/>
    <property type="gene ID" value="AUR62026300"/>
</dbReference>
<organism evidence="2 3">
    <name type="scientific">Chenopodium quinoa</name>
    <name type="common">Quinoa</name>
    <dbReference type="NCBI Taxonomy" id="63459"/>
    <lineage>
        <taxon>Eukaryota</taxon>
        <taxon>Viridiplantae</taxon>
        <taxon>Streptophyta</taxon>
        <taxon>Embryophyta</taxon>
        <taxon>Tracheophyta</taxon>
        <taxon>Spermatophyta</taxon>
        <taxon>Magnoliopsida</taxon>
        <taxon>eudicotyledons</taxon>
        <taxon>Gunneridae</taxon>
        <taxon>Pentapetalae</taxon>
        <taxon>Caryophyllales</taxon>
        <taxon>Chenopodiaceae</taxon>
        <taxon>Chenopodioideae</taxon>
        <taxon>Atripliceae</taxon>
        <taxon>Chenopodium</taxon>
    </lineage>
</organism>
<dbReference type="EnsemblPlants" id="AUR62026300-RA">
    <property type="protein sequence ID" value="AUR62026300-RA:cds"/>
    <property type="gene ID" value="AUR62026300"/>
</dbReference>
<dbReference type="AlphaFoldDB" id="A0A803MB33"/>
<evidence type="ECO:0000313" key="3">
    <source>
        <dbReference type="Proteomes" id="UP000596660"/>
    </source>
</evidence>
<evidence type="ECO:0000313" key="2">
    <source>
        <dbReference type="EnsemblPlants" id="AUR62026300-RA:cds"/>
    </source>
</evidence>
<reference evidence="2" key="1">
    <citation type="journal article" date="2017" name="Nature">
        <title>The genome of Chenopodium quinoa.</title>
        <authorList>
            <person name="Jarvis D.E."/>
            <person name="Ho Y.S."/>
            <person name="Lightfoot D.J."/>
            <person name="Schmoeckel S.M."/>
            <person name="Li B."/>
            <person name="Borm T.J.A."/>
            <person name="Ohyanagi H."/>
            <person name="Mineta K."/>
            <person name="Michell C.T."/>
            <person name="Saber N."/>
            <person name="Kharbatia N.M."/>
            <person name="Rupper R.R."/>
            <person name="Sharp A.R."/>
            <person name="Dally N."/>
            <person name="Boughton B.A."/>
            <person name="Woo Y.H."/>
            <person name="Gao G."/>
            <person name="Schijlen E.G.W.M."/>
            <person name="Guo X."/>
            <person name="Momin A.A."/>
            <person name="Negrao S."/>
            <person name="Al-Babili S."/>
            <person name="Gehring C."/>
            <person name="Roessner U."/>
            <person name="Jung C."/>
            <person name="Murphy K."/>
            <person name="Arold S.T."/>
            <person name="Gojobori T."/>
            <person name="van der Linden C.G."/>
            <person name="van Loo E.N."/>
            <person name="Jellen E.N."/>
            <person name="Maughan P.J."/>
            <person name="Tester M."/>
        </authorList>
    </citation>
    <scope>NUCLEOTIDE SEQUENCE [LARGE SCALE GENOMIC DNA]</scope>
    <source>
        <strain evidence="2">cv. PI 614886</strain>
    </source>
</reference>
<reference evidence="2" key="2">
    <citation type="submission" date="2021-03" db="UniProtKB">
        <authorList>
            <consortium name="EnsemblPlants"/>
        </authorList>
    </citation>
    <scope>IDENTIFICATION</scope>
</reference>
<feature type="coiled-coil region" evidence="1">
    <location>
        <begin position="6"/>
        <end position="86"/>
    </location>
</feature>
<protein>
    <submittedName>
        <fullName evidence="2">Uncharacterized protein</fullName>
    </submittedName>
</protein>
<dbReference type="Proteomes" id="UP000596660">
    <property type="component" value="Unplaced"/>
</dbReference>
<evidence type="ECO:0000256" key="1">
    <source>
        <dbReference type="SAM" id="Coils"/>
    </source>
</evidence>
<feature type="coiled-coil region" evidence="1">
    <location>
        <begin position="189"/>
        <end position="252"/>
    </location>
</feature>
<keyword evidence="1" id="KW-0175">Coiled coil</keyword>
<keyword evidence="3" id="KW-1185">Reference proteome</keyword>
<accession>A0A803MB33</accession>
<sequence length="389" mass="44262">MELLKLSRLKLQLRALISEVKDLREREKSATEQLHLSTQKQKHSEEEFGRKLKELESELASSTEVRQKLERKVSYLQNDHALLESKQKELNGTIQSLLQSREQFVTAYQESTYDMKRSIEERDRKLKFFSEKLKSHLLLFDAIEKEASYVKQVVDSVRHVVNEKEEVVNSLKRKLDRLPETEKALMGKINEMENRLGIYKDELQRKEKIISELEAHIEAQRISNKNQTQKTLSKKEAIIQNLISEKQALDSELKSLGAVLEKIQHAFRDVNEVFGVVVIISSPVLLTEDSKVDTRKDAESFEKLTSGGFASCTASSQRDLCDTYPSTEMQEANVQEFHAEEPACSTKSISSGPESITTAQTKPINEAKCVCTTTACQVDSECSTTQADT</sequence>